<dbReference type="RefSeq" id="WP_182614473.1">
    <property type="nucleotide sequence ID" value="NZ_BAAATF010000002.1"/>
</dbReference>
<dbReference type="InterPro" id="IPR022287">
    <property type="entry name" value="ABC_trnsptr_F420-0_sub-bd_pred"/>
</dbReference>
<accession>A0A7W3J5Q0</accession>
<gene>
    <name evidence="4" type="ORF">FHX71_000738</name>
</gene>
<reference evidence="4 5" key="1">
    <citation type="submission" date="2020-07" db="EMBL/GenBank/DDBJ databases">
        <title>Sequencing the genomes of 1000 actinobacteria strains.</title>
        <authorList>
            <person name="Klenk H.-P."/>
        </authorList>
    </citation>
    <scope>NUCLEOTIDE SEQUENCE [LARGE SCALE GENOMIC DNA]</scope>
    <source>
        <strain evidence="4 5">DSM 44121</strain>
    </source>
</reference>
<dbReference type="Proteomes" id="UP000540568">
    <property type="component" value="Unassembled WGS sequence"/>
</dbReference>
<comment type="caution">
    <text evidence="4">The sequence shown here is derived from an EMBL/GenBank/DDBJ whole genome shotgun (WGS) entry which is preliminary data.</text>
</comment>
<keyword evidence="5" id="KW-1185">Reference proteome</keyword>
<feature type="chain" id="PRO_5039189931" evidence="2">
    <location>
        <begin position="21"/>
        <end position="328"/>
    </location>
</feature>
<evidence type="ECO:0000313" key="4">
    <source>
        <dbReference type="EMBL" id="MBA8806796.1"/>
    </source>
</evidence>
<dbReference type="PANTHER" id="PTHR30535">
    <property type="entry name" value="VITAMIN B12-BINDING PROTEIN"/>
    <property type="match status" value="1"/>
</dbReference>
<dbReference type="EMBL" id="JACGWV010000001">
    <property type="protein sequence ID" value="MBA8806796.1"/>
    <property type="molecule type" value="Genomic_DNA"/>
</dbReference>
<comment type="similarity">
    <text evidence="1">Belongs to the bacterial solute-binding protein 8 family.</text>
</comment>
<dbReference type="PROSITE" id="PS50983">
    <property type="entry name" value="FE_B12_PBP"/>
    <property type="match status" value="1"/>
</dbReference>
<feature type="domain" description="Fe/B12 periplasmic-binding" evidence="3">
    <location>
        <begin position="58"/>
        <end position="328"/>
    </location>
</feature>
<organism evidence="4 5">
    <name type="scientific">Promicromonospora sukumoe</name>
    <dbReference type="NCBI Taxonomy" id="88382"/>
    <lineage>
        <taxon>Bacteria</taxon>
        <taxon>Bacillati</taxon>
        <taxon>Actinomycetota</taxon>
        <taxon>Actinomycetes</taxon>
        <taxon>Micrococcales</taxon>
        <taxon>Promicromonosporaceae</taxon>
        <taxon>Promicromonospora</taxon>
    </lineage>
</organism>
<dbReference type="InterPro" id="IPR002491">
    <property type="entry name" value="ABC_transptr_periplasmic_BD"/>
</dbReference>
<dbReference type="SUPFAM" id="SSF53807">
    <property type="entry name" value="Helical backbone' metal receptor"/>
    <property type="match status" value="1"/>
</dbReference>
<dbReference type="NCBIfam" id="TIGR03868">
    <property type="entry name" value="F420-O_ABCperi"/>
    <property type="match status" value="1"/>
</dbReference>
<evidence type="ECO:0000313" key="5">
    <source>
        <dbReference type="Proteomes" id="UP000540568"/>
    </source>
</evidence>
<dbReference type="Gene3D" id="3.40.50.1980">
    <property type="entry name" value="Nitrogenase molybdenum iron protein domain"/>
    <property type="match status" value="2"/>
</dbReference>
<dbReference type="AlphaFoldDB" id="A0A7W3J5Q0"/>
<name>A0A7W3J5Q0_9MICO</name>
<dbReference type="InterPro" id="IPR050902">
    <property type="entry name" value="ABC_Transporter_SBP"/>
</dbReference>
<evidence type="ECO:0000259" key="3">
    <source>
        <dbReference type="PROSITE" id="PS50983"/>
    </source>
</evidence>
<keyword evidence="2" id="KW-0732">Signal</keyword>
<dbReference type="Pfam" id="PF01497">
    <property type="entry name" value="Peripla_BP_2"/>
    <property type="match status" value="1"/>
</dbReference>
<proteinExistence type="inferred from homology"/>
<feature type="signal peptide" evidence="2">
    <location>
        <begin position="1"/>
        <end position="20"/>
    </location>
</feature>
<protein>
    <submittedName>
        <fullName evidence="4">Iron complex transport system substrate-binding protein</fullName>
    </submittedName>
</protein>
<dbReference type="PANTHER" id="PTHR30535:SF7">
    <property type="entry name" value="IRON(III) DICITRATE-BINDING PROTEIN"/>
    <property type="match status" value="1"/>
</dbReference>
<sequence length="328" mass="33500">MSARAVVLPTVAAAAVLALAACSAGASDADAAAPASAGAPVTLDNCGFETTVAAPPERVVTIKSSTTEMLLALGLGDRIVGSAFLDGPVPDALESVPAVDEPFADEAPGSEATLELEPDLVYAGWESNLTAETAGDRETLATLGVATYVSPAACKEDGYMPDPLTFDTVFGEIEEVGSLFGAEDAAATLVEEQQAALAAIEPDDRGLTALWWSSGDDTPYVGAGIGAPQMIMDAAGLTNVAADVHDTWTSLGWENVVEADPDVIVLVDAAWNPADAKIEALAANPATREMSAVKDERYVVVPFPATEAGVRNVDAVASVVDQLADLGL</sequence>
<evidence type="ECO:0000256" key="2">
    <source>
        <dbReference type="SAM" id="SignalP"/>
    </source>
</evidence>
<evidence type="ECO:0000256" key="1">
    <source>
        <dbReference type="ARBA" id="ARBA00008814"/>
    </source>
</evidence>
<dbReference type="PROSITE" id="PS51257">
    <property type="entry name" value="PROKAR_LIPOPROTEIN"/>
    <property type="match status" value="1"/>
</dbReference>